<name>A0A0L0DPQ4_THETB</name>
<feature type="chain" id="PRO_5005537646" description="Mitochondrial cardiolipin hydrolase" evidence="3">
    <location>
        <begin position="21"/>
        <end position="450"/>
    </location>
</feature>
<dbReference type="RefSeq" id="XP_013753747.1">
    <property type="nucleotide sequence ID" value="XM_013898293.1"/>
</dbReference>
<dbReference type="OMA" id="MYTYSHQ"/>
<reference evidence="5 6" key="1">
    <citation type="submission" date="2010-05" db="EMBL/GenBank/DDBJ databases">
        <title>The Genome Sequence of Thecamonas trahens ATCC 50062.</title>
        <authorList>
            <consortium name="The Broad Institute Genome Sequencing Platform"/>
            <person name="Russ C."/>
            <person name="Cuomo C."/>
            <person name="Shea T."/>
            <person name="Young S.K."/>
            <person name="Zeng Q."/>
            <person name="Koehrsen M."/>
            <person name="Haas B."/>
            <person name="Borodovsky M."/>
            <person name="Guigo R."/>
            <person name="Alvarado L."/>
            <person name="Berlin A."/>
            <person name="Bochicchio J."/>
            <person name="Borenstein D."/>
            <person name="Chapman S."/>
            <person name="Chen Z."/>
            <person name="Freedman E."/>
            <person name="Gellesch M."/>
            <person name="Goldberg J."/>
            <person name="Griggs A."/>
            <person name="Gujja S."/>
            <person name="Heilman E."/>
            <person name="Heiman D."/>
            <person name="Hepburn T."/>
            <person name="Howarth C."/>
            <person name="Jen D."/>
            <person name="Larson L."/>
            <person name="Mehta T."/>
            <person name="Park D."/>
            <person name="Pearson M."/>
            <person name="Roberts A."/>
            <person name="Saif S."/>
            <person name="Shenoy N."/>
            <person name="Sisk P."/>
            <person name="Stolte C."/>
            <person name="Sykes S."/>
            <person name="Thomson T."/>
            <person name="Walk T."/>
            <person name="White J."/>
            <person name="Yandava C."/>
            <person name="Burger G."/>
            <person name="Gray M.W."/>
            <person name="Holland P.W.H."/>
            <person name="King N."/>
            <person name="Lang F.B.F."/>
            <person name="Roger A.J."/>
            <person name="Ruiz-Trillo I."/>
            <person name="Lander E."/>
            <person name="Nusbaum C."/>
        </authorList>
    </citation>
    <scope>NUCLEOTIDE SEQUENCE [LARGE SCALE GENOMIC DNA]</scope>
    <source>
        <strain evidence="5 6">ATCC 50062</strain>
    </source>
</reference>
<dbReference type="InterPro" id="IPR051406">
    <property type="entry name" value="PLD_domain"/>
</dbReference>
<comment type="similarity">
    <text evidence="1">Belongs to the phospholipase D family. MitoPLD/Zucchini subfamily.</text>
</comment>
<accession>A0A0L0DPQ4</accession>
<feature type="signal peptide" evidence="3">
    <location>
        <begin position="1"/>
        <end position="20"/>
    </location>
</feature>
<dbReference type="GeneID" id="25568529"/>
<keyword evidence="3" id="KW-0732">Signal</keyword>
<protein>
    <recommendedName>
        <fullName evidence="2">Mitochondrial cardiolipin hydrolase</fullName>
    </recommendedName>
</protein>
<dbReference type="GO" id="GO:0005739">
    <property type="term" value="C:mitochondrion"/>
    <property type="evidence" value="ECO:0007669"/>
    <property type="project" value="TreeGrafter"/>
</dbReference>
<dbReference type="PANTHER" id="PTHR43856">
    <property type="entry name" value="CARDIOLIPIN HYDROLASE"/>
    <property type="match status" value="1"/>
</dbReference>
<evidence type="ECO:0000256" key="1">
    <source>
        <dbReference type="ARBA" id="ARBA00038012"/>
    </source>
</evidence>
<dbReference type="Proteomes" id="UP000054408">
    <property type="component" value="Unassembled WGS sequence"/>
</dbReference>
<dbReference type="Pfam" id="PF13091">
    <property type="entry name" value="PLDc_2"/>
    <property type="match status" value="2"/>
</dbReference>
<dbReference type="InterPro" id="IPR025202">
    <property type="entry name" value="PLD-like_dom"/>
</dbReference>
<dbReference type="PROSITE" id="PS50035">
    <property type="entry name" value="PLD"/>
    <property type="match status" value="1"/>
</dbReference>
<dbReference type="SUPFAM" id="SSF56024">
    <property type="entry name" value="Phospholipase D/nuclease"/>
    <property type="match status" value="2"/>
</dbReference>
<dbReference type="EMBL" id="GL349488">
    <property type="protein sequence ID" value="KNC54282.1"/>
    <property type="molecule type" value="Genomic_DNA"/>
</dbReference>
<feature type="domain" description="PLD phosphodiesterase" evidence="4">
    <location>
        <begin position="364"/>
        <end position="391"/>
    </location>
</feature>
<gene>
    <name evidence="5" type="ORF">AMSG_10261</name>
</gene>
<dbReference type="InterPro" id="IPR001736">
    <property type="entry name" value="PLipase_D/transphosphatidylase"/>
</dbReference>
<dbReference type="AlphaFoldDB" id="A0A0L0DPQ4"/>
<evidence type="ECO:0000313" key="6">
    <source>
        <dbReference type="Proteomes" id="UP000054408"/>
    </source>
</evidence>
<proteinExistence type="inferred from homology"/>
<dbReference type="eggNOG" id="ENOG502RYRD">
    <property type="taxonomic scope" value="Eukaryota"/>
</dbReference>
<dbReference type="OrthoDB" id="5205528at2759"/>
<dbReference type="PANTHER" id="PTHR43856:SF2">
    <property type="entry name" value="PHOSPHOLIPASE D"/>
    <property type="match status" value="1"/>
</dbReference>
<sequence>MKRAGWLATAVVLATAVAMAMSMKQSSDPAWDHQEKSYHVQFRPAVVERGSGEAAVFFSPDNSTSFLTELVESADKSIDVGTPGFSSWIGCTYGGGCTVEEQRMNETFPIFAALVNALSAGKSVRILTNDFGATPPAAGRIDPLTFLYLAGAEIRYYTSTTFWHAKYISVDARTPDAATAFSSINFSETSFRKNREAGIRLSGEGVREVLDVAADVFDADWDVALQFSPAHEYTPAELAVIRSKAALRVVVPPPEPFPGSYVATTKTVALDEARVELVMSPDYTYETLKAALDAARNTFVLYIYQVTDYDLCEWLGDFVERDETELYLLVSDAIFAYDDYELARGCYRFLTKRGARVQTTRRHLYSFSHQKYWVVDNTTAWMSSGNWSPSDWPQYSGETLVPYNSSHGTWIQANRDFTLGITDAAVVDAFLDVFDGDYWIGQQWVDDAGP</sequence>
<dbReference type="Gene3D" id="3.30.870.10">
    <property type="entry name" value="Endonuclease Chain A"/>
    <property type="match status" value="2"/>
</dbReference>
<keyword evidence="6" id="KW-1185">Reference proteome</keyword>
<dbReference type="GO" id="GO:0016891">
    <property type="term" value="F:RNA endonuclease activity producing 5'-phosphomonoesters, hydrolytic mechanism"/>
    <property type="evidence" value="ECO:0007669"/>
    <property type="project" value="TreeGrafter"/>
</dbReference>
<evidence type="ECO:0000313" key="5">
    <source>
        <dbReference type="EMBL" id="KNC54282.1"/>
    </source>
</evidence>
<evidence type="ECO:0000259" key="4">
    <source>
        <dbReference type="PROSITE" id="PS50035"/>
    </source>
</evidence>
<organism evidence="5 6">
    <name type="scientific">Thecamonas trahens ATCC 50062</name>
    <dbReference type="NCBI Taxonomy" id="461836"/>
    <lineage>
        <taxon>Eukaryota</taxon>
        <taxon>Apusozoa</taxon>
        <taxon>Apusomonadida</taxon>
        <taxon>Apusomonadidae</taxon>
        <taxon>Thecamonas</taxon>
    </lineage>
</organism>
<evidence type="ECO:0000256" key="2">
    <source>
        <dbReference type="ARBA" id="ARBA00040549"/>
    </source>
</evidence>
<evidence type="ECO:0000256" key="3">
    <source>
        <dbReference type="SAM" id="SignalP"/>
    </source>
</evidence>